<comment type="subcellular location">
    <subcellularLocation>
        <location evidence="1">Membrane</location>
        <topology evidence="1">Multi-pass membrane protein</topology>
    </subcellularLocation>
</comment>
<evidence type="ECO:0000256" key="6">
    <source>
        <dbReference type="ARBA" id="ARBA00023136"/>
    </source>
</evidence>
<dbReference type="Proteomes" id="UP001314263">
    <property type="component" value="Unassembled WGS sequence"/>
</dbReference>
<evidence type="ECO:0000256" key="3">
    <source>
        <dbReference type="ARBA" id="ARBA00022448"/>
    </source>
</evidence>
<dbReference type="Pfam" id="PF00083">
    <property type="entry name" value="Sugar_tr"/>
    <property type="match status" value="1"/>
</dbReference>
<feature type="transmembrane region" description="Helical" evidence="7">
    <location>
        <begin position="20"/>
        <end position="42"/>
    </location>
</feature>
<gene>
    <name evidence="9" type="ORF">CVIRNUC_006862</name>
</gene>
<evidence type="ECO:0000256" key="7">
    <source>
        <dbReference type="SAM" id="Phobius"/>
    </source>
</evidence>
<keyword evidence="3" id="KW-0813">Transport</keyword>
<evidence type="ECO:0000313" key="9">
    <source>
        <dbReference type="EMBL" id="CAK0783663.1"/>
    </source>
</evidence>
<dbReference type="PANTHER" id="PTHR48023:SF4">
    <property type="entry name" value="D-XYLOSE-PROTON SYMPORTER-LIKE 2"/>
    <property type="match status" value="1"/>
</dbReference>
<dbReference type="GO" id="GO:0022857">
    <property type="term" value="F:transmembrane transporter activity"/>
    <property type="evidence" value="ECO:0007669"/>
    <property type="project" value="InterPro"/>
</dbReference>
<accession>A0AAV1I8H0</accession>
<reference evidence="9 10" key="1">
    <citation type="submission" date="2023-10" db="EMBL/GenBank/DDBJ databases">
        <authorList>
            <person name="Maclean D."/>
            <person name="Macfadyen A."/>
        </authorList>
    </citation>
    <scope>NUCLEOTIDE SEQUENCE [LARGE SCALE GENOMIC DNA]</scope>
</reference>
<comment type="similarity">
    <text evidence="2">Belongs to the major facilitator superfamily. Sugar transporter (TC 2.A.1.1) family.</text>
</comment>
<feature type="transmembrane region" description="Helical" evidence="7">
    <location>
        <begin position="48"/>
        <end position="74"/>
    </location>
</feature>
<dbReference type="InterPro" id="IPR036259">
    <property type="entry name" value="MFS_trans_sf"/>
</dbReference>
<dbReference type="InterPro" id="IPR020846">
    <property type="entry name" value="MFS_dom"/>
</dbReference>
<dbReference type="GO" id="GO:1904659">
    <property type="term" value="P:D-glucose transmembrane transport"/>
    <property type="evidence" value="ECO:0007669"/>
    <property type="project" value="TreeGrafter"/>
</dbReference>
<keyword evidence="5 7" id="KW-1133">Transmembrane helix</keyword>
<dbReference type="EMBL" id="CAUYUE010000009">
    <property type="protein sequence ID" value="CAK0783663.1"/>
    <property type="molecule type" value="Genomic_DNA"/>
</dbReference>
<keyword evidence="6 7" id="KW-0472">Membrane</keyword>
<feature type="domain" description="Major facilitator superfamily (MFS) profile" evidence="8">
    <location>
        <begin position="1"/>
        <end position="140"/>
    </location>
</feature>
<dbReference type="InterPro" id="IPR003663">
    <property type="entry name" value="Sugar/inositol_transpt"/>
</dbReference>
<evidence type="ECO:0000256" key="1">
    <source>
        <dbReference type="ARBA" id="ARBA00004141"/>
    </source>
</evidence>
<feature type="transmembrane region" description="Helical" evidence="7">
    <location>
        <begin position="115"/>
        <end position="136"/>
    </location>
</feature>
<comment type="caution">
    <text evidence="9">The sequence shown here is derived from an EMBL/GenBank/DDBJ whole genome shotgun (WGS) entry which is preliminary data.</text>
</comment>
<dbReference type="GO" id="GO:0016020">
    <property type="term" value="C:membrane"/>
    <property type="evidence" value="ECO:0007669"/>
    <property type="project" value="UniProtKB-SubCell"/>
</dbReference>
<evidence type="ECO:0000256" key="2">
    <source>
        <dbReference type="ARBA" id="ARBA00010992"/>
    </source>
</evidence>
<dbReference type="PRINTS" id="PR00171">
    <property type="entry name" value="SUGRTRNSPORT"/>
</dbReference>
<evidence type="ECO:0000256" key="4">
    <source>
        <dbReference type="ARBA" id="ARBA00022692"/>
    </source>
</evidence>
<dbReference type="AlphaFoldDB" id="A0AAV1I8H0"/>
<keyword evidence="10" id="KW-1185">Reference proteome</keyword>
<keyword evidence="4 7" id="KW-0812">Transmembrane</keyword>
<evidence type="ECO:0000256" key="5">
    <source>
        <dbReference type="ARBA" id="ARBA00022989"/>
    </source>
</evidence>
<dbReference type="PROSITE" id="PS50850">
    <property type="entry name" value="MFS"/>
    <property type="match status" value="1"/>
</dbReference>
<dbReference type="SUPFAM" id="SSF103473">
    <property type="entry name" value="MFS general substrate transporter"/>
    <property type="match status" value="1"/>
</dbReference>
<dbReference type="Gene3D" id="1.20.1250.20">
    <property type="entry name" value="MFS general substrate transporter like domains"/>
    <property type="match status" value="1"/>
</dbReference>
<organism evidence="9 10">
    <name type="scientific">Coccomyxa viridis</name>
    <dbReference type="NCBI Taxonomy" id="1274662"/>
    <lineage>
        <taxon>Eukaryota</taxon>
        <taxon>Viridiplantae</taxon>
        <taxon>Chlorophyta</taxon>
        <taxon>core chlorophytes</taxon>
        <taxon>Trebouxiophyceae</taxon>
        <taxon>Trebouxiophyceae incertae sedis</taxon>
        <taxon>Coccomyxaceae</taxon>
        <taxon>Coccomyxa</taxon>
    </lineage>
</organism>
<dbReference type="InterPro" id="IPR005828">
    <property type="entry name" value="MFS_sugar_transport-like"/>
</dbReference>
<feature type="transmembrane region" description="Helical" evidence="7">
    <location>
        <begin position="86"/>
        <end position="109"/>
    </location>
</feature>
<dbReference type="InterPro" id="IPR050820">
    <property type="entry name" value="MFS_Sugar_Transporter"/>
</dbReference>
<evidence type="ECO:0000259" key="8">
    <source>
        <dbReference type="PROSITE" id="PS50850"/>
    </source>
</evidence>
<sequence length="189" mass="20645">MRHAGVCVLTVDKFGRRPLLLLGVGGMFASALIIGIACQIAYSSVAATYITIAFLFVFVGSYQISFGPISWVMIGEIFPARVRGQAIAICTLINFGTNFAVAFLLPIFQKLEGPGGLYLGFAAMAALSWVVIYFIVIETKMKTLEEIEAIMVTPKAKQGFQPMDRYGGRQTAVQLSKHDSMRMPSHEPI</sequence>
<evidence type="ECO:0000313" key="10">
    <source>
        <dbReference type="Proteomes" id="UP001314263"/>
    </source>
</evidence>
<proteinExistence type="inferred from homology"/>
<name>A0AAV1I8H0_9CHLO</name>
<protein>
    <recommendedName>
        <fullName evidence="8">Major facilitator superfamily (MFS) profile domain-containing protein</fullName>
    </recommendedName>
</protein>
<dbReference type="PANTHER" id="PTHR48023">
    <property type="entry name" value="D-XYLOSE-PROTON SYMPORTER-LIKE 2"/>
    <property type="match status" value="1"/>
</dbReference>